<dbReference type="PANTHER" id="PTHR43220:SF18">
    <property type="entry name" value="TRANSMEMBRANE PROTEIN 41B"/>
    <property type="match status" value="1"/>
</dbReference>
<feature type="transmembrane region" description="Helical" evidence="6">
    <location>
        <begin position="297"/>
        <end position="318"/>
    </location>
</feature>
<proteinExistence type="inferred from homology"/>
<sequence length="327" mass="36911">MGSERVETGELNNIQCPIISSTSPECSTTDLSSRPNPILYHYLSRPNTTRRPLSISEKLTLSIAHCSGRPKVSKPTQLQMPDSVSTRSAVIIIASIFVCSILALTYIYFKFPELEPEERKHIKLPWDVEEAKDLGRVLAKHKDRNYYEVLAAIVVTYIFLQTFAIPGSISLSILSGFLFPFPLALSLVCFCSATGASFCYLLSHLAGRRLVYKYFPDRAIRYSLTVKKHRHNIFNYILFLRITPFLPNWFINIAAPIVNVPIIPFWLGTFLGVAPPSFVAIQAGQTLQQLTSMSSTWSWTSITLLVLFSVLSLVPVFLRERLRAKFD</sequence>
<evidence type="ECO:0000256" key="1">
    <source>
        <dbReference type="ARBA" id="ARBA00004141"/>
    </source>
</evidence>
<dbReference type="AlphaFoldDB" id="A0A1B6KVF8"/>
<feature type="transmembrane region" description="Helical" evidence="6">
    <location>
        <begin position="146"/>
        <end position="165"/>
    </location>
</feature>
<dbReference type="PANTHER" id="PTHR43220">
    <property type="match status" value="1"/>
</dbReference>
<keyword evidence="2 6" id="KW-0812">Transmembrane</keyword>
<gene>
    <name evidence="8" type="ORF">g.5044</name>
</gene>
<feature type="transmembrane region" description="Helical" evidence="6">
    <location>
        <begin position="89"/>
        <end position="109"/>
    </location>
</feature>
<comment type="subcellular location">
    <subcellularLocation>
        <location evidence="1">Membrane</location>
        <topology evidence="1">Multi-pass membrane protein</topology>
    </subcellularLocation>
</comment>
<feature type="domain" description="VTT" evidence="7">
    <location>
        <begin position="165"/>
        <end position="285"/>
    </location>
</feature>
<evidence type="ECO:0000313" key="8">
    <source>
        <dbReference type="EMBL" id="JAT15408.1"/>
    </source>
</evidence>
<dbReference type="Pfam" id="PF09335">
    <property type="entry name" value="VTT_dom"/>
    <property type="match status" value="1"/>
</dbReference>
<evidence type="ECO:0000256" key="5">
    <source>
        <dbReference type="ARBA" id="ARBA00025797"/>
    </source>
</evidence>
<evidence type="ECO:0000259" key="7">
    <source>
        <dbReference type="Pfam" id="PF09335"/>
    </source>
</evidence>
<comment type="similarity">
    <text evidence="5">Belongs to the TMEM41 family.</text>
</comment>
<dbReference type="InterPro" id="IPR045014">
    <property type="entry name" value="TM41A/B"/>
</dbReference>
<dbReference type="InterPro" id="IPR032816">
    <property type="entry name" value="VTT_dom"/>
</dbReference>
<keyword evidence="3 6" id="KW-1133">Transmembrane helix</keyword>
<dbReference type="GO" id="GO:0005789">
    <property type="term" value="C:endoplasmic reticulum membrane"/>
    <property type="evidence" value="ECO:0007669"/>
    <property type="project" value="TreeGrafter"/>
</dbReference>
<evidence type="ECO:0000256" key="4">
    <source>
        <dbReference type="ARBA" id="ARBA00023136"/>
    </source>
</evidence>
<evidence type="ECO:0000256" key="2">
    <source>
        <dbReference type="ARBA" id="ARBA00022692"/>
    </source>
</evidence>
<evidence type="ECO:0000256" key="3">
    <source>
        <dbReference type="ARBA" id="ARBA00022989"/>
    </source>
</evidence>
<name>A0A1B6KVF8_9HEMI</name>
<keyword evidence="4 6" id="KW-0472">Membrane</keyword>
<organism evidence="8">
    <name type="scientific">Graphocephala atropunctata</name>
    <dbReference type="NCBI Taxonomy" id="36148"/>
    <lineage>
        <taxon>Eukaryota</taxon>
        <taxon>Metazoa</taxon>
        <taxon>Ecdysozoa</taxon>
        <taxon>Arthropoda</taxon>
        <taxon>Hexapoda</taxon>
        <taxon>Insecta</taxon>
        <taxon>Pterygota</taxon>
        <taxon>Neoptera</taxon>
        <taxon>Paraneoptera</taxon>
        <taxon>Hemiptera</taxon>
        <taxon>Auchenorrhyncha</taxon>
        <taxon>Membracoidea</taxon>
        <taxon>Cicadellidae</taxon>
        <taxon>Cicadellinae</taxon>
        <taxon>Cicadellini</taxon>
        <taxon>Graphocephala</taxon>
    </lineage>
</organism>
<reference evidence="8" key="1">
    <citation type="submission" date="2015-11" db="EMBL/GenBank/DDBJ databases">
        <title>De novo transcriptome assembly of four potential Pierce s Disease insect vectors from Arizona vineyards.</title>
        <authorList>
            <person name="Tassone E.E."/>
        </authorList>
    </citation>
    <scope>NUCLEOTIDE SEQUENCE</scope>
</reference>
<accession>A0A1B6KVF8</accession>
<evidence type="ECO:0000256" key="6">
    <source>
        <dbReference type="SAM" id="Phobius"/>
    </source>
</evidence>
<protein>
    <recommendedName>
        <fullName evidence="7">VTT domain-containing protein</fullName>
    </recommendedName>
</protein>
<feature type="transmembrane region" description="Helical" evidence="6">
    <location>
        <begin position="249"/>
        <end position="267"/>
    </location>
</feature>
<dbReference type="EMBL" id="GEBQ01024569">
    <property type="protein sequence ID" value="JAT15408.1"/>
    <property type="molecule type" value="Transcribed_RNA"/>
</dbReference>
<dbReference type="GO" id="GO:0000045">
    <property type="term" value="P:autophagosome assembly"/>
    <property type="evidence" value="ECO:0007669"/>
    <property type="project" value="TreeGrafter"/>
</dbReference>
<feature type="transmembrane region" description="Helical" evidence="6">
    <location>
        <begin position="177"/>
        <end position="203"/>
    </location>
</feature>